<dbReference type="Gene3D" id="2.60.40.10">
    <property type="entry name" value="Immunoglobulins"/>
    <property type="match status" value="6"/>
</dbReference>
<feature type="compositionally biased region" description="Basic residues" evidence="2">
    <location>
        <begin position="1227"/>
        <end position="1236"/>
    </location>
</feature>
<feature type="region of interest" description="Disordered" evidence="2">
    <location>
        <begin position="1221"/>
        <end position="1256"/>
    </location>
</feature>
<dbReference type="Pfam" id="PF24771">
    <property type="entry name" value="Ig_CFAP74_1st"/>
    <property type="match status" value="1"/>
</dbReference>
<feature type="compositionally biased region" description="Basic and acidic residues" evidence="2">
    <location>
        <begin position="737"/>
        <end position="760"/>
    </location>
</feature>
<protein>
    <recommendedName>
        <fullName evidence="8">Cilia- and flagella-associated protein 74</fullName>
    </recommendedName>
</protein>
<name>A0A914AB18_PATMI</name>
<proteinExistence type="predicted"/>
<dbReference type="InterPro" id="IPR013783">
    <property type="entry name" value="Ig-like_fold"/>
</dbReference>
<feature type="domain" description="CFAP74 third Ig-like" evidence="4">
    <location>
        <begin position="873"/>
        <end position="985"/>
    </location>
</feature>
<evidence type="ECO:0000313" key="7">
    <source>
        <dbReference type="Proteomes" id="UP000887568"/>
    </source>
</evidence>
<dbReference type="OMA" id="ENTMWHI"/>
<dbReference type="OrthoDB" id="545169at2759"/>
<evidence type="ECO:0000259" key="4">
    <source>
        <dbReference type="Pfam" id="PF24778"/>
    </source>
</evidence>
<feature type="compositionally biased region" description="Polar residues" evidence="2">
    <location>
        <begin position="65"/>
        <end position="74"/>
    </location>
</feature>
<evidence type="ECO:0000256" key="2">
    <source>
        <dbReference type="SAM" id="MobiDB-lite"/>
    </source>
</evidence>
<dbReference type="Pfam" id="PF24798">
    <property type="entry name" value="Ig-CFAP74_4th"/>
    <property type="match status" value="1"/>
</dbReference>
<dbReference type="InterPro" id="IPR056310">
    <property type="entry name" value="Ig-CFAP74_4th"/>
</dbReference>
<dbReference type="PANTHER" id="PTHR22538:SF0">
    <property type="entry name" value="CILIA- AND FLAGELLA-ASSOCIATED PROTEIN 74"/>
    <property type="match status" value="1"/>
</dbReference>
<dbReference type="PANTHER" id="PTHR22538">
    <property type="entry name" value="CILIA- AND FLAGELLA-ASSOCIATED PROTEIN 74"/>
    <property type="match status" value="1"/>
</dbReference>
<feature type="compositionally biased region" description="Basic residues" evidence="2">
    <location>
        <begin position="419"/>
        <end position="432"/>
    </location>
</feature>
<feature type="domain" description="CFAP74 fourth Ig-like" evidence="5">
    <location>
        <begin position="991"/>
        <end position="1085"/>
    </location>
</feature>
<keyword evidence="1" id="KW-0175">Coiled coil</keyword>
<dbReference type="InterPro" id="IPR056307">
    <property type="entry name" value="Ig-CFAP74_3rd"/>
</dbReference>
<evidence type="ECO:0008006" key="8">
    <source>
        <dbReference type="Google" id="ProtNLM"/>
    </source>
</evidence>
<feature type="compositionally biased region" description="Basic and acidic residues" evidence="2">
    <location>
        <begin position="481"/>
        <end position="501"/>
    </location>
</feature>
<dbReference type="Pfam" id="PF24770">
    <property type="entry name" value="Ig-CFAP74_2"/>
    <property type="match status" value="1"/>
</dbReference>
<feature type="region of interest" description="Disordered" evidence="2">
    <location>
        <begin position="403"/>
        <end position="501"/>
    </location>
</feature>
<accession>A0A914AB18</accession>
<evidence type="ECO:0000256" key="1">
    <source>
        <dbReference type="SAM" id="Coils"/>
    </source>
</evidence>
<dbReference type="EnsemblMetazoa" id="XM_038204713.1">
    <property type="protein sequence ID" value="XP_038060641.1"/>
    <property type="gene ID" value="LOC119731543"/>
</dbReference>
<evidence type="ECO:0000259" key="3">
    <source>
        <dbReference type="Pfam" id="PF24770"/>
    </source>
</evidence>
<feature type="compositionally biased region" description="Low complexity" evidence="2">
    <location>
        <begin position="1237"/>
        <end position="1247"/>
    </location>
</feature>
<evidence type="ECO:0000313" key="6">
    <source>
        <dbReference type="EnsemblMetazoa" id="XP_038060641.1"/>
    </source>
</evidence>
<feature type="compositionally biased region" description="Polar residues" evidence="2">
    <location>
        <begin position="81"/>
        <end position="93"/>
    </location>
</feature>
<feature type="region of interest" description="Disordered" evidence="2">
    <location>
        <begin position="716"/>
        <end position="778"/>
    </location>
</feature>
<feature type="domain" description="CFAP74 second Ig-like" evidence="3">
    <location>
        <begin position="666"/>
        <end position="871"/>
    </location>
</feature>
<feature type="region of interest" description="Disordered" evidence="2">
    <location>
        <begin position="1"/>
        <end position="98"/>
    </location>
</feature>
<keyword evidence="7" id="KW-1185">Reference proteome</keyword>
<dbReference type="GeneID" id="119731543"/>
<dbReference type="Pfam" id="PF24778">
    <property type="entry name" value="Ig-CFAP74_3rd"/>
    <property type="match status" value="1"/>
</dbReference>
<feature type="compositionally biased region" description="Low complexity" evidence="2">
    <location>
        <begin position="11"/>
        <end position="23"/>
    </location>
</feature>
<feature type="compositionally biased region" description="Gly residues" evidence="2">
    <location>
        <begin position="34"/>
        <end position="43"/>
    </location>
</feature>
<reference evidence="6" key="1">
    <citation type="submission" date="2022-11" db="UniProtKB">
        <authorList>
            <consortium name="EnsemblMetazoa"/>
        </authorList>
    </citation>
    <scope>IDENTIFICATION</scope>
</reference>
<dbReference type="RefSeq" id="XP_038060641.1">
    <property type="nucleotide sequence ID" value="XM_038204713.1"/>
</dbReference>
<sequence length="1717" mass="190579">MSQELTVPNQDGDSYLLDDSPSPDGDDLHSPGGFETGARGGGPETRQWMESSEGPLEYESDPEMWSQSDDTSLTGPEESLSEQGSDRPSSAKQKFSRHEKLRMLALRRHLDNLAGQVLESEHVVQTSREELKKCRTKLEALELEGEHVKEQLSQSEEQGNMANVHRLRSKLVKLDKELEAERDLEKQIQERLDLAELDLSKAELEQGKFILAEEDLETQEERLEQERTENVLQRARKENIKVLQADRRRRNRERDHMAALRERDRKHRQAMSAARRSREAAAKYLKETVAKVRQKEADEEERQRNHVDQRVKTLLNLRSDVSSNRENLRALQARSRYLAQQEQEMIDQERGGLEAAGENAEEVMLRKQRLQQFEQEKQQHEASQKERQAELLSHLLREERQMKKRQAMYPQLWPDAKRDRAKRVTRPKRKARIIREYSGSSSMEYSADVEEAAVPKPSSTKLAGADISSDDDGFSPYGATSRDERGGSDSEDRKDELAKPEFEGLWDQEHKTYKVPKEEDASYNLKYPSKMEREMMAAALDKHRAGIVRKQVAAGKEFKGCPFYSKPDIIHFKDFDVGKSYKKKVILTNVSYSVNFIKLVDLSDHLKDFIDLQFDPPGQMSAGMSCEMVVTFKPMINEDLEGEVQFLTQTGPFCVPVNCSTKKCDLSVDMDSIDFGTQVIGETLKKTITLTNNGAKGTNFEFLKITGMKRNTLTSAGTSLGRLTTADMSTRPNTSKAPDDATVDDKKEKSDDIESKKEGENAQELAAGEETKEPLSARSKRSGVVTITVDDAEATEAFTLAPDDLEDPSIWDGMRVGQVTGDEIGPFSSIKLEVIFQPTIPGAVDVDFEIRFTDPLSETIDVQASALAIDVPVWVERQNVDLRICMFDRLYQDAIVVNNRATTALRIKFEVCKELRNHMELLPKTAYIQAQSQFSAQLKFLPRHSLIEEAGPCFDKETGVLEAPMTIRVADQTAPVLYTVHAVVTTSDMAFNTDFIDFGYATIHESVIAAVKLTNRSILSQKFGFVNLPDYVDVQPNDGFGTLLPLETVDLDVIFSAKKAKNYNFDLTCKSGINRDFKISCTAVGVHPPLELSHSTIHFAATAVEDSSITSLCVVNSHTSANEFTHPVPRVGKGDIAPVGPTAFEFVLPEGVPVAISPAVGVVKPGQKVKVSVKFCPQLGVADIKEEAVRLITKAMEAKAKYEFEQAQLAAKKSALEGLAEEEDAKKGKKGAKRNVKSPSSKSKGSPTLQQVIPPKVEDIQPGSDEFAAGRTSLLRQFAGRFSSYSIPCYVASGQPGDPGTLPYIVHNTLYLEVHCPAVKPPVVVISDRGRTTKDFGDISVGQRIIMSVSIQNISDQVLDLKSSILDTNGPFSLLNALRSLPIDGTHTLLIAFAPLQAKVYQEVLDIRCASATLSVCLKGQGINPLVNISLKEPELDLGYVLAGEENSETFKLENVSSLAVDYAINLASLSFKKHADQQGIPLFIRRDALADSRLVGKANLNGSSVFDCVPCEGTLQPGSKTEITVFFRPDHPSECFSDVARIVLYGKHEAHAIHLKGAAKSKIMYVMGGDPMQPAVESLAVVPVTEEEEDPKALPPAIPLLLSFRALGKEDQTIAATRQLQVGCIRTMAVSQKKNGEFFFDNLNMVTPKGFSVDTQRGMVEAGMTRPVNITWAPPKGHDPNMVIEASVIFNLKGDVLERYNLLLRAQVVTEEIAAP</sequence>
<feature type="compositionally biased region" description="Polar residues" evidence="2">
    <location>
        <begin position="716"/>
        <end position="736"/>
    </location>
</feature>
<evidence type="ECO:0000259" key="5">
    <source>
        <dbReference type="Pfam" id="PF24798"/>
    </source>
</evidence>
<dbReference type="InterPro" id="IPR056306">
    <property type="entry name" value="Ig-CFAP74_2nd"/>
</dbReference>
<feature type="coiled-coil region" evidence="1">
    <location>
        <begin position="124"/>
        <end position="238"/>
    </location>
</feature>
<dbReference type="Proteomes" id="UP000887568">
    <property type="component" value="Unplaced"/>
</dbReference>
<organism evidence="6 7">
    <name type="scientific">Patiria miniata</name>
    <name type="common">Bat star</name>
    <name type="synonym">Asterina miniata</name>
    <dbReference type="NCBI Taxonomy" id="46514"/>
    <lineage>
        <taxon>Eukaryota</taxon>
        <taxon>Metazoa</taxon>
        <taxon>Echinodermata</taxon>
        <taxon>Eleutherozoa</taxon>
        <taxon>Asterozoa</taxon>
        <taxon>Asteroidea</taxon>
        <taxon>Valvatacea</taxon>
        <taxon>Valvatida</taxon>
        <taxon>Asterinidae</taxon>
        <taxon>Patiria</taxon>
    </lineage>
</organism>